<protein>
    <submittedName>
        <fullName evidence="1">Uncharacterized protein</fullName>
    </submittedName>
</protein>
<evidence type="ECO:0000313" key="1">
    <source>
        <dbReference type="EMBL" id="SHN76387.1"/>
    </source>
</evidence>
<sequence length="210" mass="22760">MPVDEAGDQHRSRCSVTVPVGSVMPGRVSALPPATRRIPEGTRSPGHRSSVAMTGWHALLGADIPIVTAVTRLDFLSRRDSAAAVQRPDVRPSYSWTDHLRGQVEPLDLEESLELLDLGVGVARRAYDAQHRGIHAARRAGASWERIGAVLGTTALTAWNGHQRWIEEQVELFELTGRDGLDDVGAVEALHLAGERPVGLGHVARTRTPD</sequence>
<dbReference type="AlphaFoldDB" id="A0A1M7U0G5"/>
<proteinExistence type="predicted"/>
<accession>A0A1M7U0G5</accession>
<organism evidence="1 2">
    <name type="scientific">Geodermatophilus obscurus</name>
    <dbReference type="NCBI Taxonomy" id="1861"/>
    <lineage>
        <taxon>Bacteria</taxon>
        <taxon>Bacillati</taxon>
        <taxon>Actinomycetota</taxon>
        <taxon>Actinomycetes</taxon>
        <taxon>Geodermatophilales</taxon>
        <taxon>Geodermatophilaceae</taxon>
        <taxon>Geodermatophilus</taxon>
    </lineage>
</organism>
<name>A0A1M7U0G5_9ACTN</name>
<reference evidence="1 2" key="1">
    <citation type="submission" date="2016-12" db="EMBL/GenBank/DDBJ databases">
        <authorList>
            <person name="Song W.-J."/>
            <person name="Kurnit D.M."/>
        </authorList>
    </citation>
    <scope>NUCLEOTIDE SEQUENCE [LARGE SCALE GENOMIC DNA]</scope>
    <source>
        <strain evidence="1 2">DSM 43162</strain>
    </source>
</reference>
<evidence type="ECO:0000313" key="2">
    <source>
        <dbReference type="Proteomes" id="UP000184428"/>
    </source>
</evidence>
<dbReference type="Proteomes" id="UP000184428">
    <property type="component" value="Unassembled WGS sequence"/>
</dbReference>
<gene>
    <name evidence="1" type="ORF">SAMN05660350_02421</name>
</gene>
<dbReference type="EMBL" id="FRDM01000010">
    <property type="protein sequence ID" value="SHN76387.1"/>
    <property type="molecule type" value="Genomic_DNA"/>
</dbReference>